<evidence type="ECO:0000256" key="1">
    <source>
        <dbReference type="SAM" id="Phobius"/>
    </source>
</evidence>
<feature type="transmembrane region" description="Helical" evidence="1">
    <location>
        <begin position="97"/>
        <end position="127"/>
    </location>
</feature>
<name>A0A3B0SKR5_9ZZZZ</name>
<accession>A0A3B0SKR5</accession>
<keyword evidence="1" id="KW-0472">Membrane</keyword>
<proteinExistence type="predicted"/>
<feature type="non-terminal residue" evidence="2">
    <location>
        <position position="1"/>
    </location>
</feature>
<sequence length="133" mass="14076">LAPLIYYSTETGLVAEAFLEVATILAIACSAGMLIVIVWLPAGPATIRVLFLRVVRIAVVVGAIIFLLLPAALVFGGQSAADDSSHYPMQSLLLDMAGMYVFGFMYGLFFAITAAVYGATVLALIGYRPRITG</sequence>
<evidence type="ECO:0000313" key="2">
    <source>
        <dbReference type="EMBL" id="VAW04793.1"/>
    </source>
</evidence>
<protein>
    <submittedName>
        <fullName evidence="2">Uncharacterized protein</fullName>
    </submittedName>
</protein>
<feature type="transmembrane region" description="Helical" evidence="1">
    <location>
        <begin position="54"/>
        <end position="77"/>
    </location>
</feature>
<gene>
    <name evidence="2" type="ORF">MNBD_ALPHA05-694</name>
</gene>
<keyword evidence="1" id="KW-0812">Transmembrane</keyword>
<dbReference type="AlphaFoldDB" id="A0A3B0SKR5"/>
<feature type="transmembrane region" description="Helical" evidence="1">
    <location>
        <begin position="17"/>
        <end position="42"/>
    </location>
</feature>
<dbReference type="EMBL" id="UOEH01000449">
    <property type="protein sequence ID" value="VAW04793.1"/>
    <property type="molecule type" value="Genomic_DNA"/>
</dbReference>
<organism evidence="2">
    <name type="scientific">hydrothermal vent metagenome</name>
    <dbReference type="NCBI Taxonomy" id="652676"/>
    <lineage>
        <taxon>unclassified sequences</taxon>
        <taxon>metagenomes</taxon>
        <taxon>ecological metagenomes</taxon>
    </lineage>
</organism>
<keyword evidence="1" id="KW-1133">Transmembrane helix</keyword>
<reference evidence="2" key="1">
    <citation type="submission" date="2018-06" db="EMBL/GenBank/DDBJ databases">
        <authorList>
            <person name="Zhirakovskaya E."/>
        </authorList>
    </citation>
    <scope>NUCLEOTIDE SEQUENCE</scope>
</reference>